<dbReference type="HOGENOM" id="CLU_3165863_0_0_5"/>
<accession>K7ZD86</accession>
<gene>
    <name evidence="1" type="ORF">A1OE_1118</name>
</gene>
<evidence type="ECO:0000313" key="2">
    <source>
        <dbReference type="Proteomes" id="UP000010077"/>
    </source>
</evidence>
<dbReference type="KEGG" id="thal:A1OE_1118"/>
<proteinExistence type="predicted"/>
<keyword evidence="2" id="KW-1185">Reference proteome</keyword>
<name>K7ZD86_9PROT</name>
<protein>
    <submittedName>
        <fullName evidence="1">Uncharacterized protein</fullName>
    </submittedName>
</protein>
<dbReference type="Proteomes" id="UP000010077">
    <property type="component" value="Chromosome"/>
</dbReference>
<reference evidence="1 2" key="1">
    <citation type="journal article" date="2012" name="Proc. Natl. Acad. Sci. U.S.A.">
        <title>Genome streamlining and chemical defense in a coral reef symbiosis.</title>
        <authorList>
            <person name="Kwan J.C."/>
            <person name="Donia M.S."/>
            <person name="Han A.W."/>
            <person name="Hirose E."/>
            <person name="Haygood M.G."/>
            <person name="Schmidt E.W."/>
        </authorList>
    </citation>
    <scope>NUCLEOTIDE SEQUENCE [LARGE SCALE GENOMIC DNA]</scope>
    <source>
        <strain evidence="1 2">L2</strain>
    </source>
</reference>
<dbReference type="EMBL" id="CP003539">
    <property type="protein sequence ID" value="AFX99296.1"/>
    <property type="molecule type" value="Genomic_DNA"/>
</dbReference>
<dbReference type="AlphaFoldDB" id="K7ZD86"/>
<organism evidence="1 2">
    <name type="scientific">Candidatus Endolissoclinum faulkneri L2</name>
    <dbReference type="NCBI Taxonomy" id="1193729"/>
    <lineage>
        <taxon>Bacteria</taxon>
        <taxon>Pseudomonadati</taxon>
        <taxon>Pseudomonadota</taxon>
        <taxon>Alphaproteobacteria</taxon>
        <taxon>Rhodospirillales</taxon>
        <taxon>Rhodospirillaceae</taxon>
        <taxon>Candidatus Endolissoclinum</taxon>
    </lineage>
</organism>
<sequence>MQSLRLYAYVRIIFLKSLKLELSIFLFSSLEVKLKQLHLTHTNQVKI</sequence>
<evidence type="ECO:0000313" key="1">
    <source>
        <dbReference type="EMBL" id="AFX99296.1"/>
    </source>
</evidence>